<proteinExistence type="predicted"/>
<reference evidence="1" key="2">
    <citation type="submission" date="2023-05" db="EMBL/GenBank/DDBJ databases">
        <authorList>
            <consortium name="Lawrence Berkeley National Laboratory"/>
            <person name="Steindorff A."/>
            <person name="Hensen N."/>
            <person name="Bonometti L."/>
            <person name="Westerberg I."/>
            <person name="Brannstrom I.O."/>
            <person name="Guillou S."/>
            <person name="Cros-Aarteil S."/>
            <person name="Calhoun S."/>
            <person name="Haridas S."/>
            <person name="Kuo A."/>
            <person name="Mondo S."/>
            <person name="Pangilinan J."/>
            <person name="Riley R."/>
            <person name="Labutti K."/>
            <person name="Andreopoulos B."/>
            <person name="Lipzen A."/>
            <person name="Chen C."/>
            <person name="Yanf M."/>
            <person name="Daum C."/>
            <person name="Ng V."/>
            <person name="Clum A."/>
            <person name="Ohm R."/>
            <person name="Martin F."/>
            <person name="Silar P."/>
            <person name="Natvig D."/>
            <person name="Lalanne C."/>
            <person name="Gautier V."/>
            <person name="Ament-Velasquez S.L."/>
            <person name="Kruys A."/>
            <person name="Hutchinson M.I."/>
            <person name="Powell A.J."/>
            <person name="Barry K."/>
            <person name="Miller A.N."/>
            <person name="Grigoriev I.V."/>
            <person name="Debuchy R."/>
            <person name="Gladieux P."/>
            <person name="Thoren M.H."/>
            <person name="Johannesson H."/>
        </authorList>
    </citation>
    <scope>NUCLEOTIDE SEQUENCE</scope>
    <source>
        <strain evidence="1">CBS 892.96</strain>
    </source>
</reference>
<organism evidence="1 2">
    <name type="scientific">Triangularia setosa</name>
    <dbReference type="NCBI Taxonomy" id="2587417"/>
    <lineage>
        <taxon>Eukaryota</taxon>
        <taxon>Fungi</taxon>
        <taxon>Dikarya</taxon>
        <taxon>Ascomycota</taxon>
        <taxon>Pezizomycotina</taxon>
        <taxon>Sordariomycetes</taxon>
        <taxon>Sordariomycetidae</taxon>
        <taxon>Sordariales</taxon>
        <taxon>Podosporaceae</taxon>
        <taxon>Triangularia</taxon>
    </lineage>
</organism>
<sequence length="307" mass="34806">MDFLSNTSSLAPFLSCFSYNYATQSGQILCWVCTDILLVDPETGERKATTMEDLFYGRRLIQEQGLGSYHDISARQFCPMCRLVVQLLSNDKRLLPSKSSPAATGGVCVIQQHGATPMELRLTYVTGSPSSRDRLRPRGTIVVLSNEYPLPSGSYWEERPRFREYYLHTHRSAHSSELLDIDFVRYCLASCEKNHMSCSHPASHKTSGRSPADIFLINVQEECLEPGTAALRYLALSYVWGDGKFYKTRSEDVPTLRKHGSLTPSAKLFNVPRTVRTHNPAGDEPVRLRRKSLRSRLRQGEELRLRL</sequence>
<dbReference type="Proteomes" id="UP001302321">
    <property type="component" value="Unassembled WGS sequence"/>
</dbReference>
<protein>
    <recommendedName>
        <fullName evidence="3">Heterokaryon incompatibility domain-containing protein</fullName>
    </recommendedName>
</protein>
<dbReference type="AlphaFoldDB" id="A0AAN6VZE6"/>
<comment type="caution">
    <text evidence="1">The sequence shown here is derived from an EMBL/GenBank/DDBJ whole genome shotgun (WGS) entry which is preliminary data.</text>
</comment>
<accession>A0AAN6VZE6</accession>
<reference evidence="1" key="1">
    <citation type="journal article" date="2023" name="Mol. Phylogenet. Evol.">
        <title>Genome-scale phylogeny and comparative genomics of the fungal order Sordariales.</title>
        <authorList>
            <person name="Hensen N."/>
            <person name="Bonometti L."/>
            <person name="Westerberg I."/>
            <person name="Brannstrom I.O."/>
            <person name="Guillou S."/>
            <person name="Cros-Aarteil S."/>
            <person name="Calhoun S."/>
            <person name="Haridas S."/>
            <person name="Kuo A."/>
            <person name="Mondo S."/>
            <person name="Pangilinan J."/>
            <person name="Riley R."/>
            <person name="LaButti K."/>
            <person name="Andreopoulos B."/>
            <person name="Lipzen A."/>
            <person name="Chen C."/>
            <person name="Yan M."/>
            <person name="Daum C."/>
            <person name="Ng V."/>
            <person name="Clum A."/>
            <person name="Steindorff A."/>
            <person name="Ohm R.A."/>
            <person name="Martin F."/>
            <person name="Silar P."/>
            <person name="Natvig D.O."/>
            <person name="Lalanne C."/>
            <person name="Gautier V."/>
            <person name="Ament-Velasquez S.L."/>
            <person name="Kruys A."/>
            <person name="Hutchinson M.I."/>
            <person name="Powell A.J."/>
            <person name="Barry K."/>
            <person name="Miller A.N."/>
            <person name="Grigoriev I.V."/>
            <person name="Debuchy R."/>
            <person name="Gladieux P."/>
            <person name="Hiltunen Thoren M."/>
            <person name="Johannesson H."/>
        </authorList>
    </citation>
    <scope>NUCLEOTIDE SEQUENCE</scope>
    <source>
        <strain evidence="1">CBS 892.96</strain>
    </source>
</reference>
<evidence type="ECO:0008006" key="3">
    <source>
        <dbReference type="Google" id="ProtNLM"/>
    </source>
</evidence>
<keyword evidence="2" id="KW-1185">Reference proteome</keyword>
<gene>
    <name evidence="1" type="ORF">QBC36DRAFT_337536</name>
</gene>
<dbReference type="EMBL" id="MU866409">
    <property type="protein sequence ID" value="KAK4172589.1"/>
    <property type="molecule type" value="Genomic_DNA"/>
</dbReference>
<name>A0AAN6VZE6_9PEZI</name>
<evidence type="ECO:0000313" key="1">
    <source>
        <dbReference type="EMBL" id="KAK4172589.1"/>
    </source>
</evidence>
<evidence type="ECO:0000313" key="2">
    <source>
        <dbReference type="Proteomes" id="UP001302321"/>
    </source>
</evidence>